<dbReference type="Pfam" id="PF23982">
    <property type="entry name" value="XM1_gp53_minor_capsid"/>
    <property type="match status" value="2"/>
</dbReference>
<keyword evidence="4" id="KW-1185">Reference proteome</keyword>
<accession>A0AA37SI50</accession>
<reference evidence="4" key="2">
    <citation type="journal article" date="2019" name="Int. J. Syst. Evol. Microbiol.">
        <title>The Global Catalogue of Microorganisms (GCM) 10K type strain sequencing project: providing services to taxonomists for standard genome sequencing and annotation.</title>
        <authorList>
            <consortium name="The Broad Institute Genomics Platform"/>
            <consortium name="The Broad Institute Genome Sequencing Center for Infectious Disease"/>
            <person name="Wu L."/>
            <person name="Ma J."/>
        </authorList>
    </citation>
    <scope>NUCLEOTIDE SEQUENCE [LARGE SCALE GENOMIC DNA]</scope>
    <source>
        <strain evidence="4">NBRC 12467</strain>
    </source>
</reference>
<evidence type="ECO:0000256" key="1">
    <source>
        <dbReference type="SAM" id="MobiDB-lite"/>
    </source>
</evidence>
<comment type="caution">
    <text evidence="3">The sequence shown here is derived from an EMBL/GenBank/DDBJ whole genome shotgun (WGS) entry which is preliminary data.</text>
</comment>
<sequence length="253" mass="24627">MGFPSKINYNWAKGFPGGIASANPRRSAIPGPMGFIAGAGGVRVGAFAWVQADGVTVLNTPPATYYTVASVAVDAGGTGYAVGDTVTFSGGKATVETIATGGVVSALTIQTTSPETANPAGTGVATTTNGSGTGLTVTTTSTETASSAPTGFVLRDQTGLITTYLGESTMVLPSGFNVQLMTGGDYFAVSATTAATTGQAVYASTTDGTLQTGAAGTVPSGTTATGWVVTQGGASGAEIIISGAVAPISGSNE</sequence>
<dbReference type="EMBL" id="BSNZ01000008">
    <property type="protein sequence ID" value="GLQ84746.1"/>
    <property type="molecule type" value="Genomic_DNA"/>
</dbReference>
<evidence type="ECO:0000313" key="2">
    <source>
        <dbReference type="EMBL" id="GLQ84746.1"/>
    </source>
</evidence>
<protein>
    <submittedName>
        <fullName evidence="3">Uncharacterized protein</fullName>
    </submittedName>
</protein>
<dbReference type="RefSeq" id="WP_141352409.1">
    <property type="nucleotide sequence ID" value="NZ_BARA01000113.1"/>
</dbReference>
<dbReference type="EMBL" id="BSNZ01000013">
    <property type="protein sequence ID" value="GLQ85099.1"/>
    <property type="molecule type" value="Genomic_DNA"/>
</dbReference>
<reference evidence="3" key="1">
    <citation type="journal article" date="2014" name="Int. J. Syst. Evol. Microbiol.">
        <title>Complete genome sequence of Corynebacterium casei LMG S-19264T (=DSM 44701T), isolated from a smear-ripened cheese.</title>
        <authorList>
            <consortium name="US DOE Joint Genome Institute (JGI-PGF)"/>
            <person name="Walter F."/>
            <person name="Albersmeier A."/>
            <person name="Kalinowski J."/>
            <person name="Ruckert C."/>
        </authorList>
    </citation>
    <scope>NUCLEOTIDE SEQUENCE</scope>
    <source>
        <strain evidence="3">NBRC 12467</strain>
    </source>
</reference>
<feature type="region of interest" description="Disordered" evidence="1">
    <location>
        <begin position="114"/>
        <end position="142"/>
    </location>
</feature>
<dbReference type="InterPro" id="IPR056914">
    <property type="entry name" value="Gp53-like"/>
</dbReference>
<name>A0AA37SI50_9PROT</name>
<dbReference type="AlphaFoldDB" id="A0AA37SI50"/>
<dbReference type="Proteomes" id="UP001156708">
    <property type="component" value="Unassembled WGS sequence"/>
</dbReference>
<reference evidence="3" key="3">
    <citation type="submission" date="2023-01" db="EMBL/GenBank/DDBJ databases">
        <title>Draft genome sequence of Gluconobacter sphaericus strain NBRC 12467.</title>
        <authorList>
            <person name="Sun Q."/>
            <person name="Mori K."/>
        </authorList>
    </citation>
    <scope>NUCLEOTIDE SEQUENCE</scope>
    <source>
        <strain evidence="3">NBRC 12467</strain>
    </source>
</reference>
<gene>
    <name evidence="2" type="ORF">GCM10007872_16540</name>
    <name evidence="3" type="ORF">GCM10007872_20070</name>
</gene>
<organism evidence="3 4">
    <name type="scientific">Gluconobacter sphaericus NBRC 12467</name>
    <dbReference type="NCBI Taxonomy" id="1307951"/>
    <lineage>
        <taxon>Bacteria</taxon>
        <taxon>Pseudomonadati</taxon>
        <taxon>Pseudomonadota</taxon>
        <taxon>Alphaproteobacteria</taxon>
        <taxon>Acetobacterales</taxon>
        <taxon>Acetobacteraceae</taxon>
        <taxon>Gluconobacter</taxon>
    </lineage>
</organism>
<evidence type="ECO:0000313" key="4">
    <source>
        <dbReference type="Proteomes" id="UP001156708"/>
    </source>
</evidence>
<evidence type="ECO:0000313" key="3">
    <source>
        <dbReference type="EMBL" id="GLQ85099.1"/>
    </source>
</evidence>
<feature type="compositionally biased region" description="Low complexity" evidence="1">
    <location>
        <begin position="125"/>
        <end position="142"/>
    </location>
</feature>
<proteinExistence type="predicted"/>